<organism evidence="1 2">
    <name type="scientific">Elysia marginata</name>
    <dbReference type="NCBI Taxonomy" id="1093978"/>
    <lineage>
        <taxon>Eukaryota</taxon>
        <taxon>Metazoa</taxon>
        <taxon>Spiralia</taxon>
        <taxon>Lophotrochozoa</taxon>
        <taxon>Mollusca</taxon>
        <taxon>Gastropoda</taxon>
        <taxon>Heterobranchia</taxon>
        <taxon>Euthyneura</taxon>
        <taxon>Panpulmonata</taxon>
        <taxon>Sacoglossa</taxon>
        <taxon>Placobranchoidea</taxon>
        <taxon>Plakobranchidae</taxon>
        <taxon>Elysia</taxon>
    </lineage>
</organism>
<proteinExistence type="predicted"/>
<dbReference type="EMBL" id="BMAT01009182">
    <property type="protein sequence ID" value="GFS00584.1"/>
    <property type="molecule type" value="Genomic_DNA"/>
</dbReference>
<protein>
    <submittedName>
        <fullName evidence="1">Uncharacterized protein</fullName>
    </submittedName>
</protein>
<evidence type="ECO:0000313" key="1">
    <source>
        <dbReference type="EMBL" id="GFS00584.1"/>
    </source>
</evidence>
<evidence type="ECO:0000313" key="2">
    <source>
        <dbReference type="Proteomes" id="UP000762676"/>
    </source>
</evidence>
<dbReference type="Proteomes" id="UP000762676">
    <property type="component" value="Unassembled WGS sequence"/>
</dbReference>
<comment type="caution">
    <text evidence="1">The sequence shown here is derived from an EMBL/GenBank/DDBJ whole genome shotgun (WGS) entry which is preliminary data.</text>
</comment>
<reference evidence="1 2" key="1">
    <citation type="journal article" date="2021" name="Elife">
        <title>Chloroplast acquisition without the gene transfer in kleptoplastic sea slugs, Plakobranchus ocellatus.</title>
        <authorList>
            <person name="Maeda T."/>
            <person name="Takahashi S."/>
            <person name="Yoshida T."/>
            <person name="Shimamura S."/>
            <person name="Takaki Y."/>
            <person name="Nagai Y."/>
            <person name="Toyoda A."/>
            <person name="Suzuki Y."/>
            <person name="Arimoto A."/>
            <person name="Ishii H."/>
            <person name="Satoh N."/>
            <person name="Nishiyama T."/>
            <person name="Hasebe M."/>
            <person name="Maruyama T."/>
            <person name="Minagawa J."/>
            <person name="Obokata J."/>
            <person name="Shigenobu S."/>
        </authorList>
    </citation>
    <scope>NUCLEOTIDE SEQUENCE [LARGE SCALE GENOMIC DNA]</scope>
</reference>
<gene>
    <name evidence="1" type="ORF">ElyMa_004559000</name>
</gene>
<name>A0AAV4HQW8_9GAST</name>
<accession>A0AAV4HQW8</accession>
<sequence>MPSRIVGIIRRYFDHLSEETLVTLTRNEVRPAMEYGHAIWQPHLNNLSIGKKGVQRKAARSLVSMKNNTCSKRLVALGLQLLKHRRQRGGMIEVYKNTCNAFYVVHHPKIKLIDPFGRNLSAKFFKPPKSKFRLNISRSSFPYSYTIM</sequence>
<dbReference type="AlphaFoldDB" id="A0AAV4HQW8"/>
<keyword evidence="2" id="KW-1185">Reference proteome</keyword>